<dbReference type="SUPFAM" id="SSF54665">
    <property type="entry name" value="CO dehydrogenase molybdoprotein N-domain-like"/>
    <property type="match status" value="1"/>
</dbReference>
<feature type="domain" description="Aldehyde oxidase/xanthine dehydrogenase a/b hammerhead" evidence="3">
    <location>
        <begin position="17"/>
        <end position="129"/>
    </location>
</feature>
<evidence type="ECO:0000259" key="3">
    <source>
        <dbReference type="SMART" id="SM01008"/>
    </source>
</evidence>
<keyword evidence="5" id="KW-1185">Reference proteome</keyword>
<dbReference type="EMBL" id="JBGOSP010000007">
    <property type="protein sequence ID" value="MFA3837945.1"/>
    <property type="molecule type" value="Genomic_DNA"/>
</dbReference>
<dbReference type="InterPro" id="IPR036856">
    <property type="entry name" value="Ald_Oxase/Xan_DH_a/b_sf"/>
</dbReference>
<dbReference type="PANTHER" id="PTHR11908:SF132">
    <property type="entry name" value="ALDEHYDE OXIDASE 1-RELATED"/>
    <property type="match status" value="1"/>
</dbReference>
<accession>A0ABV4SHN7</accession>
<dbReference type="InterPro" id="IPR008274">
    <property type="entry name" value="AldOxase/xan_DH_MoCoBD1"/>
</dbReference>
<dbReference type="Pfam" id="PF01315">
    <property type="entry name" value="Ald_Xan_dh_C"/>
    <property type="match status" value="1"/>
</dbReference>
<evidence type="ECO:0000313" key="4">
    <source>
        <dbReference type="EMBL" id="MFA3837945.1"/>
    </source>
</evidence>
<sequence length="732" mass="77232">MTTTRAITRQDGPKKVTGAASYAADYNAPRQLYAVLVGAAVPAGRVTGFDLVDALAAPGVVCVLTASDMPVVHDDFAALPSPPLATRFLPMQSDIVHYAGQPVAMVLGETLEAAEGAAVNVGVSYERVPFVNPDTAVSVPPSPGSGYGILAELEFRKGNAHEALSGAPVRVDGTYTQPSRHGNPMEPSAIVAEWDDGVLTVHDSVQHVYAVQDTLAGAFGLPSDKVRVIATHTGGGFGTKAFIWPHEILGPMGAKTVGRPVKLVLSRADMYSIVGYQPLMEHRLSLGADENGQLQAIAHEVDNVTSVTDDYVEFGSAPSKSLYAAANISTSQRVRRGNVNLSSFMRSPIDGPGTWALGSAIDELAHALRMDPLTLRTVNYADHDPADGSPWSSKRLKEAYDQGARRFGWWDRPTGGTRDGHWLIGCGMADCTQGQFRFSSQAKVRLRADATARIEAGYTDIGAGSTTIFPQITAATLGLDISAVTGVSGDTKLPYAGPTYGSGTTLSMGTAVHNASRDVLRQLAEALSWPVDEVQAEAGQLKWQDESRPVHDIMRSADLEEIVGTGALELPGGAFADAGAPGFSSRTFGAMFVEVGVDPELGLLRLRRATGVYSVGAVVNERTARSQMIGGVVWGWGMAAMEASHFEPRLGRWLSQDLAGVPLPVNADIPPHIDISFVDEFDPHAGPLGAKGVGELSATGVAAAVANAVFDATGRRVRDLPITPDKLLDALL</sequence>
<dbReference type="InterPro" id="IPR000674">
    <property type="entry name" value="Ald_Oxase/Xan_DH_a/b"/>
</dbReference>
<proteinExistence type="predicted"/>
<protein>
    <submittedName>
        <fullName evidence="4">Xanthine dehydrogenase family protein molybdopterin-binding subunit</fullName>
    </submittedName>
</protein>
<evidence type="ECO:0000256" key="1">
    <source>
        <dbReference type="ARBA" id="ARBA00022505"/>
    </source>
</evidence>
<evidence type="ECO:0000256" key="2">
    <source>
        <dbReference type="ARBA" id="ARBA00023002"/>
    </source>
</evidence>
<dbReference type="Proteomes" id="UP001571476">
    <property type="component" value="Unassembled WGS sequence"/>
</dbReference>
<dbReference type="Gene3D" id="3.30.365.10">
    <property type="entry name" value="Aldehyde oxidase/xanthine dehydrogenase, molybdopterin binding domain"/>
    <property type="match status" value="4"/>
</dbReference>
<dbReference type="RefSeq" id="WP_372563250.1">
    <property type="nucleotide sequence ID" value="NZ_JBGOSP010000007.1"/>
</dbReference>
<dbReference type="Pfam" id="PF20256">
    <property type="entry name" value="MoCoBD_2"/>
    <property type="match status" value="1"/>
</dbReference>
<evidence type="ECO:0000313" key="5">
    <source>
        <dbReference type="Proteomes" id="UP001571476"/>
    </source>
</evidence>
<gene>
    <name evidence="4" type="ORF">ACEG43_17530</name>
</gene>
<dbReference type="InterPro" id="IPR016208">
    <property type="entry name" value="Ald_Oxase/xanthine_DH-like"/>
</dbReference>
<dbReference type="PANTHER" id="PTHR11908">
    <property type="entry name" value="XANTHINE DEHYDROGENASE"/>
    <property type="match status" value="1"/>
</dbReference>
<dbReference type="Gene3D" id="3.90.1170.50">
    <property type="entry name" value="Aldehyde oxidase/xanthine dehydrogenase, a/b hammerhead"/>
    <property type="match status" value="1"/>
</dbReference>
<organism evidence="4 5">
    <name type="scientific">Streptomyces aureus</name>
    <dbReference type="NCBI Taxonomy" id="193461"/>
    <lineage>
        <taxon>Bacteria</taxon>
        <taxon>Bacillati</taxon>
        <taxon>Actinomycetota</taxon>
        <taxon>Actinomycetes</taxon>
        <taxon>Kitasatosporales</taxon>
        <taxon>Streptomycetaceae</taxon>
        <taxon>Streptomyces</taxon>
    </lineage>
</organism>
<reference evidence="4 5" key="1">
    <citation type="submission" date="2024-08" db="EMBL/GenBank/DDBJ databases">
        <title>Genome sequence of Streptomyces aureus CACIA-1.46HGO.</title>
        <authorList>
            <person name="Evangelista-Martinez Z."/>
        </authorList>
    </citation>
    <scope>NUCLEOTIDE SEQUENCE [LARGE SCALE GENOMIC DNA]</scope>
    <source>
        <strain evidence="4 5">CACIA-1.46HGO</strain>
    </source>
</reference>
<dbReference type="SMART" id="SM01008">
    <property type="entry name" value="Ald_Xan_dh_C"/>
    <property type="match status" value="1"/>
</dbReference>
<dbReference type="InterPro" id="IPR037165">
    <property type="entry name" value="AldOxase/xan_DH_Mopterin-bd_sf"/>
</dbReference>
<dbReference type="InterPro" id="IPR046867">
    <property type="entry name" value="AldOxase/xan_DH_MoCoBD2"/>
</dbReference>
<keyword evidence="2" id="KW-0560">Oxidoreductase</keyword>
<dbReference type="SUPFAM" id="SSF56003">
    <property type="entry name" value="Molybdenum cofactor-binding domain"/>
    <property type="match status" value="1"/>
</dbReference>
<comment type="caution">
    <text evidence="4">The sequence shown here is derived from an EMBL/GenBank/DDBJ whole genome shotgun (WGS) entry which is preliminary data.</text>
</comment>
<keyword evidence="1" id="KW-0500">Molybdenum</keyword>
<dbReference type="Pfam" id="PF02738">
    <property type="entry name" value="MoCoBD_1"/>
    <property type="match status" value="1"/>
</dbReference>
<name>A0ABV4SHN7_9ACTN</name>